<keyword evidence="1" id="KW-0732">Signal</keyword>
<dbReference type="EnsemblMetazoa" id="CLYHEMT001066.1">
    <property type="protein sequence ID" value="CLYHEMP001066.1"/>
    <property type="gene ID" value="CLYHEMG001066"/>
</dbReference>
<organism evidence="2 3">
    <name type="scientific">Clytia hemisphaerica</name>
    <dbReference type="NCBI Taxonomy" id="252671"/>
    <lineage>
        <taxon>Eukaryota</taxon>
        <taxon>Metazoa</taxon>
        <taxon>Cnidaria</taxon>
        <taxon>Hydrozoa</taxon>
        <taxon>Hydroidolina</taxon>
        <taxon>Leptothecata</taxon>
        <taxon>Obeliida</taxon>
        <taxon>Clytiidae</taxon>
        <taxon>Clytia</taxon>
    </lineage>
</organism>
<protein>
    <submittedName>
        <fullName evidence="2">Uncharacterized protein</fullName>
    </submittedName>
</protein>
<dbReference type="Proteomes" id="UP000594262">
    <property type="component" value="Unplaced"/>
</dbReference>
<dbReference type="AlphaFoldDB" id="A0A7M5UZX5"/>
<evidence type="ECO:0000313" key="3">
    <source>
        <dbReference type="Proteomes" id="UP000594262"/>
    </source>
</evidence>
<name>A0A7M5UZX5_9CNID</name>
<evidence type="ECO:0000313" key="2">
    <source>
        <dbReference type="EnsemblMetazoa" id="CLYHEMP001066.1"/>
    </source>
</evidence>
<accession>A0A7M5UZX5</accession>
<reference evidence="2" key="1">
    <citation type="submission" date="2021-01" db="UniProtKB">
        <authorList>
            <consortium name="EnsemblMetazoa"/>
        </authorList>
    </citation>
    <scope>IDENTIFICATION</scope>
</reference>
<evidence type="ECO:0000256" key="1">
    <source>
        <dbReference type="SAM" id="SignalP"/>
    </source>
</evidence>
<sequence>MNFRDLFSTLLLLFAFCFRLQEASKCKRRVPENNHGIQPITFINQEDDLKRDNLLHTFQVLSAEWIVQFKFHLTTINPGWCNIILMTAQPDSIHINSPRYGYRAPSVYIDAQNNRFEISNSVSGRSQYSYFHNGLTQKTIYEMELHQRYKRGGVYKYSIIINGEEVHTADNTQAEQF</sequence>
<dbReference type="OrthoDB" id="6037809at2759"/>
<keyword evidence="3" id="KW-1185">Reference proteome</keyword>
<feature type="signal peptide" evidence="1">
    <location>
        <begin position="1"/>
        <end position="23"/>
    </location>
</feature>
<proteinExistence type="predicted"/>
<feature type="chain" id="PRO_5029669376" evidence="1">
    <location>
        <begin position="24"/>
        <end position="177"/>
    </location>
</feature>